<dbReference type="OrthoDB" id="2067003at2"/>
<dbReference type="InterPro" id="IPR051012">
    <property type="entry name" value="CellSynth/LPSAsmb/PSIAsmb"/>
</dbReference>
<reference evidence="5 6" key="1">
    <citation type="submission" date="2017-03" db="EMBL/GenBank/DDBJ databases">
        <title>Isolation of Levoglucosan Utilizing Bacteria.</title>
        <authorList>
            <person name="Arya A.S."/>
        </authorList>
    </citation>
    <scope>NUCLEOTIDE SEQUENCE [LARGE SCALE GENOMIC DNA]</scope>
    <source>
        <strain evidence="5 6">MEC069</strain>
    </source>
</reference>
<dbReference type="Gene3D" id="3.40.50.10140">
    <property type="entry name" value="Toll/interleukin-1 receptor homology (TIR) domain"/>
    <property type="match status" value="1"/>
</dbReference>
<dbReference type="GO" id="GO:0006396">
    <property type="term" value="P:RNA processing"/>
    <property type="evidence" value="ECO:0007669"/>
    <property type="project" value="InterPro"/>
</dbReference>
<feature type="domain" description="TIR" evidence="4">
    <location>
        <begin position="9"/>
        <end position="116"/>
    </location>
</feature>
<evidence type="ECO:0000256" key="3">
    <source>
        <dbReference type="PROSITE-ProRule" id="PRU00339"/>
    </source>
</evidence>
<evidence type="ECO:0000256" key="1">
    <source>
        <dbReference type="ARBA" id="ARBA00022737"/>
    </source>
</evidence>
<feature type="repeat" description="TPR" evidence="3">
    <location>
        <begin position="359"/>
        <end position="392"/>
    </location>
</feature>
<dbReference type="Gene3D" id="1.25.40.10">
    <property type="entry name" value="Tetratricopeptide repeat domain"/>
    <property type="match status" value="3"/>
</dbReference>
<dbReference type="PROSITE" id="PS50005">
    <property type="entry name" value="TPR"/>
    <property type="match status" value="1"/>
</dbReference>
<evidence type="ECO:0000313" key="5">
    <source>
        <dbReference type="EMBL" id="TFE83177.1"/>
    </source>
</evidence>
<dbReference type="SUPFAM" id="SSF81901">
    <property type="entry name" value="HCP-like"/>
    <property type="match status" value="1"/>
</dbReference>
<comment type="caution">
    <text evidence="5">The sequence shown here is derived from an EMBL/GenBank/DDBJ whole genome shotgun (WGS) entry which is preliminary data.</text>
</comment>
<organism evidence="5 6">
    <name type="scientific">Paenibacillus athensensis</name>
    <dbReference type="NCBI Taxonomy" id="1967502"/>
    <lineage>
        <taxon>Bacteria</taxon>
        <taxon>Bacillati</taxon>
        <taxon>Bacillota</taxon>
        <taxon>Bacilli</taxon>
        <taxon>Bacillales</taxon>
        <taxon>Paenibacillaceae</taxon>
        <taxon>Paenibacillus</taxon>
    </lineage>
</organism>
<dbReference type="RefSeq" id="WP_134757401.1">
    <property type="nucleotide sequence ID" value="NZ_MYFO02000023.1"/>
</dbReference>
<protein>
    <recommendedName>
        <fullName evidence="4">TIR domain-containing protein</fullName>
    </recommendedName>
</protein>
<evidence type="ECO:0000256" key="2">
    <source>
        <dbReference type="ARBA" id="ARBA00022803"/>
    </source>
</evidence>
<dbReference type="SMART" id="SM00028">
    <property type="entry name" value="TPR"/>
    <property type="match status" value="7"/>
</dbReference>
<dbReference type="AlphaFoldDB" id="A0A4Y8PQQ1"/>
<dbReference type="SMART" id="SM00386">
    <property type="entry name" value="HAT"/>
    <property type="match status" value="5"/>
</dbReference>
<dbReference type="InterPro" id="IPR003107">
    <property type="entry name" value="HAT"/>
</dbReference>
<dbReference type="InterPro" id="IPR035897">
    <property type="entry name" value="Toll_tir_struct_dom_sf"/>
</dbReference>
<dbReference type="PANTHER" id="PTHR45586:SF1">
    <property type="entry name" value="LIPOPOLYSACCHARIDE ASSEMBLY PROTEIN B"/>
    <property type="match status" value="1"/>
</dbReference>
<dbReference type="EMBL" id="MYFO01000055">
    <property type="protein sequence ID" value="TFE83177.1"/>
    <property type="molecule type" value="Genomic_DNA"/>
</dbReference>
<dbReference type="Pfam" id="PF13181">
    <property type="entry name" value="TPR_8"/>
    <property type="match status" value="1"/>
</dbReference>
<dbReference type="SUPFAM" id="SSF52200">
    <property type="entry name" value="Toll/Interleukin receptor TIR domain"/>
    <property type="match status" value="1"/>
</dbReference>
<name>A0A4Y8PQQ1_9BACL</name>
<dbReference type="Proteomes" id="UP000298246">
    <property type="component" value="Unassembled WGS sequence"/>
</dbReference>
<keyword evidence="1" id="KW-0677">Repeat</keyword>
<dbReference type="GO" id="GO:0007165">
    <property type="term" value="P:signal transduction"/>
    <property type="evidence" value="ECO:0007669"/>
    <property type="project" value="InterPro"/>
</dbReference>
<keyword evidence="2 3" id="KW-0802">TPR repeat</keyword>
<dbReference type="Pfam" id="PF14559">
    <property type="entry name" value="TPR_19"/>
    <property type="match status" value="1"/>
</dbReference>
<accession>A0A4Y8PQQ1</accession>
<proteinExistence type="predicted"/>
<dbReference type="InterPro" id="IPR000157">
    <property type="entry name" value="TIR_dom"/>
</dbReference>
<evidence type="ECO:0000259" key="4">
    <source>
        <dbReference type="Pfam" id="PF13676"/>
    </source>
</evidence>
<dbReference type="InterPro" id="IPR011990">
    <property type="entry name" value="TPR-like_helical_dom_sf"/>
</dbReference>
<dbReference type="Pfam" id="PF13676">
    <property type="entry name" value="TIR_2"/>
    <property type="match status" value="1"/>
</dbReference>
<dbReference type="InterPro" id="IPR019734">
    <property type="entry name" value="TPR_rpt"/>
</dbReference>
<dbReference type="PANTHER" id="PTHR45586">
    <property type="entry name" value="TPR REPEAT-CONTAINING PROTEIN PA4667"/>
    <property type="match status" value="1"/>
</dbReference>
<sequence>MLANTQPKVFISYSWKDKNIADGIDKDFLSIGLNLKRDIRDLHYKKSIKEFMKQVRTSDYVLMLISDGYLKSQNCMYEALEFIKDDNYTERILPIILDDAKIFGMNGGLHYVEHWKLMFEQSKQKLSEHDPLDVINYHQELKEIEQIRRNLGEFIQTIRDMRCINIDELKRGNYRHVINEIGFQDKDILVSLSKISKIKDEEEQDVALETILNLHPNHLGANLLRAHLALERKQLKKAKSYFEKLTVDYPDLGEAYGNIGYILAQDSYQEYDEAKKFYLKAIELNPDVTTPYTNLAAMLTEEPYHDYEGARDLYLKALEIDPYDINSHNNFACLLHQLEDIEGAFKYFNIGLSIEPHDPELNYNFANLLSQCGRYDEAKQLYEISLKSDPNNPKTHINYANLLKIVYKDYNNAKKHFRKGIAINPKQQEGHFNLASLLWKHFNDYNGARKHFKKLLEINENDAEVHFNLACLLCESFFKNYKSAEVHFSKAVEYDPLNPYYRFYRNRFLEEKLERTLHKGNLTTKF</sequence>
<evidence type="ECO:0000313" key="6">
    <source>
        <dbReference type="Proteomes" id="UP000298246"/>
    </source>
</evidence>
<keyword evidence="6" id="KW-1185">Reference proteome</keyword>
<gene>
    <name evidence="5" type="ORF">B5M42_23570</name>
</gene>